<evidence type="ECO:0000313" key="3">
    <source>
        <dbReference type="EMBL" id="MQL80362.1"/>
    </source>
</evidence>
<dbReference type="OrthoDB" id="786614at2759"/>
<keyword evidence="4" id="KW-1185">Reference proteome</keyword>
<feature type="region of interest" description="Disordered" evidence="1">
    <location>
        <begin position="54"/>
        <end position="105"/>
    </location>
</feature>
<feature type="region of interest" description="Disordered" evidence="1">
    <location>
        <begin position="283"/>
        <end position="320"/>
    </location>
</feature>
<feature type="domain" description="Retrotransposon gag" evidence="2">
    <location>
        <begin position="152"/>
        <end position="249"/>
    </location>
</feature>
<gene>
    <name evidence="3" type="ORF">Taro_012808</name>
</gene>
<dbReference type="InterPro" id="IPR005162">
    <property type="entry name" value="Retrotrans_gag_dom"/>
</dbReference>
<protein>
    <recommendedName>
        <fullName evidence="2">Retrotransposon gag domain-containing protein</fullName>
    </recommendedName>
</protein>
<evidence type="ECO:0000313" key="4">
    <source>
        <dbReference type="Proteomes" id="UP000652761"/>
    </source>
</evidence>
<dbReference type="PANTHER" id="PTHR34482">
    <property type="entry name" value="DNA DAMAGE-INDUCIBLE PROTEIN 1-LIKE"/>
    <property type="match status" value="1"/>
</dbReference>
<dbReference type="Pfam" id="PF03732">
    <property type="entry name" value="Retrotrans_gag"/>
    <property type="match status" value="1"/>
</dbReference>
<dbReference type="PANTHER" id="PTHR34482:SF36">
    <property type="entry name" value="RETROTRANSPOSON GAG DOMAIN-CONTAINING PROTEIN"/>
    <property type="match status" value="1"/>
</dbReference>
<proteinExistence type="predicted"/>
<feature type="compositionally biased region" description="Low complexity" evidence="1">
    <location>
        <begin position="84"/>
        <end position="97"/>
    </location>
</feature>
<comment type="caution">
    <text evidence="3">The sequence shown here is derived from an EMBL/GenBank/DDBJ whole genome shotgun (WGS) entry which is preliminary data.</text>
</comment>
<feature type="compositionally biased region" description="Polar residues" evidence="1">
    <location>
        <begin position="307"/>
        <end position="320"/>
    </location>
</feature>
<feature type="compositionally biased region" description="Basic and acidic residues" evidence="1">
    <location>
        <begin position="430"/>
        <end position="440"/>
    </location>
</feature>
<name>A0A843U4Y0_COLES</name>
<evidence type="ECO:0000259" key="2">
    <source>
        <dbReference type="Pfam" id="PF03732"/>
    </source>
</evidence>
<dbReference type="Proteomes" id="UP000652761">
    <property type="component" value="Unassembled WGS sequence"/>
</dbReference>
<dbReference type="EMBL" id="NMUH01000503">
    <property type="protein sequence ID" value="MQL80362.1"/>
    <property type="molecule type" value="Genomic_DNA"/>
</dbReference>
<feature type="region of interest" description="Disordered" evidence="1">
    <location>
        <begin position="411"/>
        <end position="440"/>
    </location>
</feature>
<reference evidence="3" key="1">
    <citation type="submission" date="2017-07" db="EMBL/GenBank/DDBJ databases">
        <title>Taro Niue Genome Assembly and Annotation.</title>
        <authorList>
            <person name="Atibalentja N."/>
            <person name="Keating K."/>
            <person name="Fields C.J."/>
        </authorList>
    </citation>
    <scope>NUCLEOTIDE SEQUENCE</scope>
    <source>
        <strain evidence="3">Niue_2</strain>
        <tissue evidence="3">Leaf</tissue>
    </source>
</reference>
<dbReference type="AlphaFoldDB" id="A0A843U4Y0"/>
<sequence>QEIDGKLVAAKILSWRQHRVSLTHLDGKDLAAKLWRAVLSMVLRLGRMSRGVWRGVSSKPEHPRVPRPGSSNADRGADSGGTAGSATGSDSGSSSSSQEHGHSGPSIMERFKRMAPPSFKGESQPLLAESWMREVEKIIQAIRCVEEDKVNLATYMLQERADVWWASVLRTRYEDGAIEVTWAEFTRLFWAKFILEHIWDKMEQEFLSLTQGSITVLEYEARFSKLSKYAPHIVSDERRKGKKLVIGLKPSLRSRLVAFDHRTLDEALSAACRQESEMDQYREEKMAAQKRSVPPFQRQDRKKAVYQSPQRPTTSNQQTVTLLSPSFRPSDKKACPHCGRVHDGTECWKMAGKCLKCGSTEYQIRNCPRLQQGVQCGAPAPAAAAAAAPVTGRPGRPRAQARVFTLAREDAEQAENVTEGETGVPALEEDLVRSDSEREE</sequence>
<feature type="non-terminal residue" evidence="3">
    <location>
        <position position="1"/>
    </location>
</feature>
<evidence type="ECO:0000256" key="1">
    <source>
        <dbReference type="SAM" id="MobiDB-lite"/>
    </source>
</evidence>
<feature type="non-terminal residue" evidence="3">
    <location>
        <position position="440"/>
    </location>
</feature>
<organism evidence="3 4">
    <name type="scientific">Colocasia esculenta</name>
    <name type="common">Wild taro</name>
    <name type="synonym">Arum esculentum</name>
    <dbReference type="NCBI Taxonomy" id="4460"/>
    <lineage>
        <taxon>Eukaryota</taxon>
        <taxon>Viridiplantae</taxon>
        <taxon>Streptophyta</taxon>
        <taxon>Embryophyta</taxon>
        <taxon>Tracheophyta</taxon>
        <taxon>Spermatophyta</taxon>
        <taxon>Magnoliopsida</taxon>
        <taxon>Liliopsida</taxon>
        <taxon>Araceae</taxon>
        <taxon>Aroideae</taxon>
        <taxon>Colocasieae</taxon>
        <taxon>Colocasia</taxon>
    </lineage>
</organism>
<accession>A0A843U4Y0</accession>